<dbReference type="AlphaFoldDB" id="A0A927N4X3"/>
<protein>
    <submittedName>
        <fullName evidence="2">Energy-coupling factor transporter ATP-binding protein EcfA2</fullName>
    </submittedName>
</protein>
<accession>A0A927N4X3</accession>
<feature type="compositionally biased region" description="Basic and acidic residues" evidence="1">
    <location>
        <begin position="236"/>
        <end position="251"/>
    </location>
</feature>
<dbReference type="GO" id="GO:0005524">
    <property type="term" value="F:ATP binding"/>
    <property type="evidence" value="ECO:0007669"/>
    <property type="project" value="UniProtKB-KW"/>
</dbReference>
<dbReference type="RefSeq" id="WP_192754323.1">
    <property type="nucleotide sequence ID" value="NZ_BAABJL010000042.1"/>
</dbReference>
<keyword evidence="3" id="KW-1185">Reference proteome</keyword>
<reference evidence="2" key="1">
    <citation type="submission" date="2020-10" db="EMBL/GenBank/DDBJ databases">
        <title>Sequencing the genomes of 1000 actinobacteria strains.</title>
        <authorList>
            <person name="Klenk H.-P."/>
        </authorList>
    </citation>
    <scope>NUCLEOTIDE SEQUENCE</scope>
    <source>
        <strain evidence="2">DSM 45354</strain>
    </source>
</reference>
<dbReference type="Proteomes" id="UP000638648">
    <property type="component" value="Unassembled WGS sequence"/>
</dbReference>
<dbReference type="Pfam" id="PF13671">
    <property type="entry name" value="AAA_33"/>
    <property type="match status" value="1"/>
</dbReference>
<evidence type="ECO:0000313" key="3">
    <source>
        <dbReference type="Proteomes" id="UP000638648"/>
    </source>
</evidence>
<evidence type="ECO:0000256" key="1">
    <source>
        <dbReference type="SAM" id="MobiDB-lite"/>
    </source>
</evidence>
<evidence type="ECO:0000313" key="2">
    <source>
        <dbReference type="EMBL" id="MBE1611048.1"/>
    </source>
</evidence>
<keyword evidence="2" id="KW-0547">Nucleotide-binding</keyword>
<dbReference type="SUPFAM" id="SSF52540">
    <property type="entry name" value="P-loop containing nucleoside triphosphate hydrolases"/>
    <property type="match status" value="1"/>
</dbReference>
<organism evidence="2 3">
    <name type="scientific">Actinopolymorpha pittospori</name>
    <dbReference type="NCBI Taxonomy" id="648752"/>
    <lineage>
        <taxon>Bacteria</taxon>
        <taxon>Bacillati</taxon>
        <taxon>Actinomycetota</taxon>
        <taxon>Actinomycetes</taxon>
        <taxon>Propionibacteriales</taxon>
        <taxon>Actinopolymorphaceae</taxon>
        <taxon>Actinopolymorpha</taxon>
    </lineage>
</organism>
<gene>
    <name evidence="2" type="ORF">HEB94_007896</name>
</gene>
<dbReference type="EMBL" id="JADBEM010000001">
    <property type="protein sequence ID" value="MBE1611048.1"/>
    <property type="molecule type" value="Genomic_DNA"/>
</dbReference>
<dbReference type="InterPro" id="IPR027417">
    <property type="entry name" value="P-loop_NTPase"/>
</dbReference>
<name>A0A927N4X3_9ACTN</name>
<sequence>MIQEHVAVARGFADLRGSAVDELRFPAHALVLLIGVPGAGKTTLLRRLYADGARPTLPPRTGGIQILDSEQTRAAWRTVLQPVPYRFWRPLVHASHYVRLWAAIRRGGPVLAHDCGTRPLVRRLAGRWAGRHGLEVHLLLLDVSPEQARAGQLARGRSIPPGRFDLHCRRWSALLDEAAQRPDLLVPGARSALVLDRRTADQLRSVRFGPEPGAGPADRGSADRGSADSAPTEPQRPVERQVDDVLGDREG</sequence>
<feature type="region of interest" description="Disordered" evidence="1">
    <location>
        <begin position="204"/>
        <end position="251"/>
    </location>
</feature>
<dbReference type="Gene3D" id="3.40.50.300">
    <property type="entry name" value="P-loop containing nucleotide triphosphate hydrolases"/>
    <property type="match status" value="1"/>
</dbReference>
<proteinExistence type="predicted"/>
<keyword evidence="2" id="KW-0067">ATP-binding</keyword>
<comment type="caution">
    <text evidence="2">The sequence shown here is derived from an EMBL/GenBank/DDBJ whole genome shotgun (WGS) entry which is preliminary data.</text>
</comment>